<name>A0A251PFV7_PRUPE</name>
<sequence>MMRSFVSASTMKITTVHNVAISRGLGSVSDYGDQELVNLEVINHLVTTVKPEGK</sequence>
<dbReference type="Proteomes" id="UP000006882">
    <property type="component" value="Chromosome G5"/>
</dbReference>
<keyword evidence="2" id="KW-1185">Reference proteome</keyword>
<evidence type="ECO:0000313" key="1">
    <source>
        <dbReference type="EMBL" id="ONI09265.1"/>
    </source>
</evidence>
<reference evidence="1 2" key="1">
    <citation type="journal article" date="2013" name="Nat. Genet.">
        <title>The high-quality draft genome of peach (Prunus persica) identifies unique patterns of genetic diversity, domestication and genome evolution.</title>
        <authorList>
            <consortium name="International Peach Genome Initiative"/>
            <person name="Verde I."/>
            <person name="Abbott A.G."/>
            <person name="Scalabrin S."/>
            <person name="Jung S."/>
            <person name="Shu S."/>
            <person name="Marroni F."/>
            <person name="Zhebentyayeva T."/>
            <person name="Dettori M.T."/>
            <person name="Grimwood J."/>
            <person name="Cattonaro F."/>
            <person name="Zuccolo A."/>
            <person name="Rossini L."/>
            <person name="Jenkins J."/>
            <person name="Vendramin E."/>
            <person name="Meisel L.A."/>
            <person name="Decroocq V."/>
            <person name="Sosinski B."/>
            <person name="Prochnik S."/>
            <person name="Mitros T."/>
            <person name="Policriti A."/>
            <person name="Cipriani G."/>
            <person name="Dondini L."/>
            <person name="Ficklin S."/>
            <person name="Goodstein D.M."/>
            <person name="Xuan P."/>
            <person name="Del Fabbro C."/>
            <person name="Aramini V."/>
            <person name="Copetti D."/>
            <person name="Gonzalez S."/>
            <person name="Horner D.S."/>
            <person name="Falchi R."/>
            <person name="Lucas S."/>
            <person name="Mica E."/>
            <person name="Maldonado J."/>
            <person name="Lazzari B."/>
            <person name="Bielenberg D."/>
            <person name="Pirona R."/>
            <person name="Miculan M."/>
            <person name="Barakat A."/>
            <person name="Testolin R."/>
            <person name="Stella A."/>
            <person name="Tartarini S."/>
            <person name="Tonutti P."/>
            <person name="Arus P."/>
            <person name="Orellana A."/>
            <person name="Wells C."/>
            <person name="Main D."/>
            <person name="Vizzotto G."/>
            <person name="Silva H."/>
            <person name="Salamini F."/>
            <person name="Schmutz J."/>
            <person name="Morgante M."/>
            <person name="Rokhsar D.S."/>
        </authorList>
    </citation>
    <scope>NUCLEOTIDE SEQUENCE [LARGE SCALE GENOMIC DNA]</scope>
    <source>
        <strain evidence="2">cv. Nemared</strain>
    </source>
</reference>
<organism evidence="1 2">
    <name type="scientific">Prunus persica</name>
    <name type="common">Peach</name>
    <name type="synonym">Amygdalus persica</name>
    <dbReference type="NCBI Taxonomy" id="3760"/>
    <lineage>
        <taxon>Eukaryota</taxon>
        <taxon>Viridiplantae</taxon>
        <taxon>Streptophyta</taxon>
        <taxon>Embryophyta</taxon>
        <taxon>Tracheophyta</taxon>
        <taxon>Spermatophyta</taxon>
        <taxon>Magnoliopsida</taxon>
        <taxon>eudicotyledons</taxon>
        <taxon>Gunneridae</taxon>
        <taxon>Pentapetalae</taxon>
        <taxon>rosids</taxon>
        <taxon>fabids</taxon>
        <taxon>Rosales</taxon>
        <taxon>Rosaceae</taxon>
        <taxon>Amygdaloideae</taxon>
        <taxon>Amygdaleae</taxon>
        <taxon>Prunus</taxon>
    </lineage>
</organism>
<dbReference type="EMBL" id="CM007655">
    <property type="protein sequence ID" value="ONI09265.1"/>
    <property type="molecule type" value="Genomic_DNA"/>
</dbReference>
<gene>
    <name evidence="1" type="ORF">PRUPE_5G227300</name>
</gene>
<evidence type="ECO:0000313" key="2">
    <source>
        <dbReference type="Proteomes" id="UP000006882"/>
    </source>
</evidence>
<dbReference type="AlphaFoldDB" id="A0A251PFV7"/>
<accession>A0A251PFV7</accession>
<protein>
    <submittedName>
        <fullName evidence="1">Uncharacterized protein</fullName>
    </submittedName>
</protein>
<dbReference type="Gramene" id="ONI09265">
    <property type="protein sequence ID" value="ONI09265"/>
    <property type="gene ID" value="PRUPE_5G227300"/>
</dbReference>
<proteinExistence type="predicted"/>